<protein>
    <submittedName>
        <fullName evidence="1">Uncharacterized protein</fullName>
    </submittedName>
</protein>
<evidence type="ECO:0000313" key="2">
    <source>
        <dbReference type="Proteomes" id="UP000184063"/>
    </source>
</evidence>
<dbReference type="Proteomes" id="UP000184063">
    <property type="component" value="Unassembled WGS sequence"/>
</dbReference>
<reference evidence="2" key="1">
    <citation type="journal article" date="2017" name="Genome Biol.">
        <title>Comparative genomics reveals high biological diversity and specific adaptations in the industrially and medically important fungal genus Aspergillus.</title>
        <authorList>
            <person name="de Vries R.P."/>
            <person name="Riley R."/>
            <person name="Wiebenga A."/>
            <person name="Aguilar-Osorio G."/>
            <person name="Amillis S."/>
            <person name="Uchima C.A."/>
            <person name="Anderluh G."/>
            <person name="Asadollahi M."/>
            <person name="Askin M."/>
            <person name="Barry K."/>
            <person name="Battaglia E."/>
            <person name="Bayram O."/>
            <person name="Benocci T."/>
            <person name="Braus-Stromeyer S.A."/>
            <person name="Caldana C."/>
            <person name="Canovas D."/>
            <person name="Cerqueira G.C."/>
            <person name="Chen F."/>
            <person name="Chen W."/>
            <person name="Choi C."/>
            <person name="Clum A."/>
            <person name="Dos Santos R.A."/>
            <person name="Damasio A.R."/>
            <person name="Diallinas G."/>
            <person name="Emri T."/>
            <person name="Fekete E."/>
            <person name="Flipphi M."/>
            <person name="Freyberg S."/>
            <person name="Gallo A."/>
            <person name="Gournas C."/>
            <person name="Habgood R."/>
            <person name="Hainaut M."/>
            <person name="Harispe M.L."/>
            <person name="Henrissat B."/>
            <person name="Hilden K.S."/>
            <person name="Hope R."/>
            <person name="Hossain A."/>
            <person name="Karabika E."/>
            <person name="Karaffa L."/>
            <person name="Karanyi Z."/>
            <person name="Krasevec N."/>
            <person name="Kuo A."/>
            <person name="Kusch H."/>
            <person name="LaButti K."/>
            <person name="Lagendijk E.L."/>
            <person name="Lapidus A."/>
            <person name="Levasseur A."/>
            <person name="Lindquist E."/>
            <person name="Lipzen A."/>
            <person name="Logrieco A.F."/>
            <person name="MacCabe A."/>
            <person name="Maekelae M.R."/>
            <person name="Malavazi I."/>
            <person name="Melin P."/>
            <person name="Meyer V."/>
            <person name="Mielnichuk N."/>
            <person name="Miskei M."/>
            <person name="Molnar A.P."/>
            <person name="Mule G."/>
            <person name="Ngan C.Y."/>
            <person name="Orejas M."/>
            <person name="Orosz E."/>
            <person name="Ouedraogo J.P."/>
            <person name="Overkamp K.M."/>
            <person name="Park H.-S."/>
            <person name="Perrone G."/>
            <person name="Piumi F."/>
            <person name="Punt P.J."/>
            <person name="Ram A.F."/>
            <person name="Ramon A."/>
            <person name="Rauscher S."/>
            <person name="Record E."/>
            <person name="Riano-Pachon D.M."/>
            <person name="Robert V."/>
            <person name="Roehrig J."/>
            <person name="Ruller R."/>
            <person name="Salamov A."/>
            <person name="Salih N.S."/>
            <person name="Samson R.A."/>
            <person name="Sandor E."/>
            <person name="Sanguinetti M."/>
            <person name="Schuetze T."/>
            <person name="Sepcic K."/>
            <person name="Shelest E."/>
            <person name="Sherlock G."/>
            <person name="Sophianopoulou V."/>
            <person name="Squina F.M."/>
            <person name="Sun H."/>
            <person name="Susca A."/>
            <person name="Todd R.B."/>
            <person name="Tsang A."/>
            <person name="Unkles S.E."/>
            <person name="van de Wiele N."/>
            <person name="van Rossen-Uffink D."/>
            <person name="Oliveira J.V."/>
            <person name="Vesth T.C."/>
            <person name="Visser J."/>
            <person name="Yu J.-H."/>
            <person name="Zhou M."/>
            <person name="Andersen M.R."/>
            <person name="Archer D.B."/>
            <person name="Baker S.E."/>
            <person name="Benoit I."/>
            <person name="Brakhage A.A."/>
            <person name="Braus G.H."/>
            <person name="Fischer R."/>
            <person name="Frisvad J.C."/>
            <person name="Goldman G.H."/>
            <person name="Houbraken J."/>
            <person name="Oakley B."/>
            <person name="Pocsi I."/>
            <person name="Scazzocchio C."/>
            <person name="Seiboth B."/>
            <person name="vanKuyk P.A."/>
            <person name="Wortman J."/>
            <person name="Dyer P.S."/>
            <person name="Grigoriev I.V."/>
        </authorList>
    </citation>
    <scope>NUCLEOTIDE SEQUENCE [LARGE SCALE GENOMIC DNA]</scope>
    <source>
        <strain evidence="2">CBS 106.47</strain>
    </source>
</reference>
<dbReference type="VEuPathDB" id="FungiDB:ASPFODRAFT_627809"/>
<evidence type="ECO:0000313" key="1">
    <source>
        <dbReference type="EMBL" id="OJZ85776.1"/>
    </source>
</evidence>
<dbReference type="AlphaFoldDB" id="A0A1M3TGF5"/>
<sequence>MCQACRCRDKCWGHTGRKTKPKKMVPEGLEPSTLTLLASRSNQLSYGTQLICIALYLCNIS</sequence>
<dbReference type="EMBL" id="KV878242">
    <property type="protein sequence ID" value="OJZ85776.1"/>
    <property type="molecule type" value="Genomic_DNA"/>
</dbReference>
<accession>A0A1M3TGF5</accession>
<organism evidence="1 2">
    <name type="scientific">Aspergillus luchuensis (strain CBS 106.47)</name>
    <dbReference type="NCBI Taxonomy" id="1137211"/>
    <lineage>
        <taxon>Eukaryota</taxon>
        <taxon>Fungi</taxon>
        <taxon>Dikarya</taxon>
        <taxon>Ascomycota</taxon>
        <taxon>Pezizomycotina</taxon>
        <taxon>Eurotiomycetes</taxon>
        <taxon>Eurotiomycetidae</taxon>
        <taxon>Eurotiales</taxon>
        <taxon>Aspergillaceae</taxon>
        <taxon>Aspergillus</taxon>
        <taxon>Aspergillus subgen. Circumdati</taxon>
    </lineage>
</organism>
<gene>
    <name evidence="1" type="ORF">ASPFODRAFT_627809</name>
</gene>
<name>A0A1M3TGF5_ASPLC</name>
<proteinExistence type="predicted"/>